<gene>
    <name evidence="2" type="ORF">ACFX5E_14610</name>
</gene>
<dbReference type="GO" id="GO:0016757">
    <property type="term" value="F:glycosyltransferase activity"/>
    <property type="evidence" value="ECO:0007669"/>
    <property type="project" value="UniProtKB-KW"/>
</dbReference>
<reference evidence="2 3" key="1">
    <citation type="submission" date="2024-06" db="EMBL/GenBank/DDBJ databases">
        <title>Flavobacterium spp. isolated from glacier.</title>
        <authorList>
            <person name="Han D."/>
        </authorList>
    </citation>
    <scope>NUCLEOTIDE SEQUENCE [LARGE SCALE GENOMIC DNA]</scope>
    <source>
        <strain evidence="2 3">LS2P90</strain>
    </source>
</reference>
<accession>A0ABW6HZ47</accession>
<sequence>MGKYNNLLSIIIPTKNRYECLIPVVSALLKYIENDDVELIIQDNSDDNKEGLLFFEQLKDQRVKYFYHQESLSIQDNTIFAIDNAKGKYLIFIGDDDLVSPYIYDIVKFIDKKNIECLVFNAAYYWWNTVDFEKENYFHRKNALWLPINQSLEIVERYTHNELEIMLQSGAGIFSRLPKFYHGIVRRDVLEKIKERTGTYLPGSSPDIAFSTALSLVLDKYYFINFPLSVFGASRNSGGGMTARKQHYGKIEDQKFLPKNIVENWNPLIPRIWSEKTIYAQTVTEVLKVFKSNKDFNYINFYGTMLAYEPYLLKVLVPVVKSYCGLSFYDYFKVVSAFVKKKLGMWYRKLKFFSKTYDYEVLLATDVDFVMKTLKDSKTDVSKLNTK</sequence>
<dbReference type="RefSeq" id="WP_379855900.1">
    <property type="nucleotide sequence ID" value="NZ_JBHZPZ010000021.1"/>
</dbReference>
<protein>
    <submittedName>
        <fullName evidence="2">Glycosyltransferase family 2 protein</fullName>
        <ecNumber evidence="2">2.4.-.-</ecNumber>
    </submittedName>
</protein>
<comment type="caution">
    <text evidence="2">The sequence shown here is derived from an EMBL/GenBank/DDBJ whole genome shotgun (WGS) entry which is preliminary data.</text>
</comment>
<dbReference type="SUPFAM" id="SSF53448">
    <property type="entry name" value="Nucleotide-diphospho-sugar transferases"/>
    <property type="match status" value="1"/>
</dbReference>
<name>A0ABW6HZ47_9FLAO</name>
<proteinExistence type="predicted"/>
<dbReference type="EC" id="2.4.-.-" evidence="2"/>
<dbReference type="Pfam" id="PF00535">
    <property type="entry name" value="Glycos_transf_2"/>
    <property type="match status" value="1"/>
</dbReference>
<keyword evidence="2" id="KW-0328">Glycosyltransferase</keyword>
<dbReference type="EMBL" id="JBHZPZ010000021">
    <property type="protein sequence ID" value="MFE3869293.1"/>
    <property type="molecule type" value="Genomic_DNA"/>
</dbReference>
<keyword evidence="3" id="KW-1185">Reference proteome</keyword>
<evidence type="ECO:0000313" key="2">
    <source>
        <dbReference type="EMBL" id="MFE3869293.1"/>
    </source>
</evidence>
<dbReference type="CDD" id="cd00761">
    <property type="entry name" value="Glyco_tranf_GTA_type"/>
    <property type="match status" value="1"/>
</dbReference>
<feature type="domain" description="Glycosyltransferase 2-like" evidence="1">
    <location>
        <begin position="9"/>
        <end position="136"/>
    </location>
</feature>
<organism evidence="2 3">
    <name type="scientific">Flavobacterium xylosi</name>
    <dbReference type="NCBI Taxonomy" id="3230415"/>
    <lineage>
        <taxon>Bacteria</taxon>
        <taxon>Pseudomonadati</taxon>
        <taxon>Bacteroidota</taxon>
        <taxon>Flavobacteriia</taxon>
        <taxon>Flavobacteriales</taxon>
        <taxon>Flavobacteriaceae</taxon>
        <taxon>Flavobacterium</taxon>
    </lineage>
</organism>
<evidence type="ECO:0000313" key="3">
    <source>
        <dbReference type="Proteomes" id="UP001600109"/>
    </source>
</evidence>
<keyword evidence="2" id="KW-0808">Transferase</keyword>
<dbReference type="InterPro" id="IPR001173">
    <property type="entry name" value="Glyco_trans_2-like"/>
</dbReference>
<dbReference type="Proteomes" id="UP001600109">
    <property type="component" value="Unassembled WGS sequence"/>
</dbReference>
<evidence type="ECO:0000259" key="1">
    <source>
        <dbReference type="Pfam" id="PF00535"/>
    </source>
</evidence>
<dbReference type="InterPro" id="IPR029044">
    <property type="entry name" value="Nucleotide-diphossugar_trans"/>
</dbReference>
<dbReference type="Gene3D" id="3.90.550.10">
    <property type="entry name" value="Spore Coat Polysaccharide Biosynthesis Protein SpsA, Chain A"/>
    <property type="match status" value="1"/>
</dbReference>